<dbReference type="EMBL" id="OU015567">
    <property type="protein sequence ID" value="CAG5113788.1"/>
    <property type="molecule type" value="Genomic_DNA"/>
</dbReference>
<dbReference type="Gene3D" id="3.40.50.300">
    <property type="entry name" value="P-loop containing nucleotide triphosphate hydrolases"/>
    <property type="match status" value="1"/>
</dbReference>
<organism evidence="13 14">
    <name type="scientific">Oikopleura dioica</name>
    <name type="common">Tunicate</name>
    <dbReference type="NCBI Taxonomy" id="34765"/>
    <lineage>
        <taxon>Eukaryota</taxon>
        <taxon>Metazoa</taxon>
        <taxon>Chordata</taxon>
        <taxon>Tunicata</taxon>
        <taxon>Appendicularia</taxon>
        <taxon>Copelata</taxon>
        <taxon>Oikopleuridae</taxon>
        <taxon>Oikopleura</taxon>
    </lineage>
</organism>
<protein>
    <recommendedName>
        <fullName evidence="11">Dynein light intermediate chain</fullName>
    </recommendedName>
</protein>
<evidence type="ECO:0000256" key="3">
    <source>
        <dbReference type="ARBA" id="ARBA00022448"/>
    </source>
</evidence>
<feature type="compositionally biased region" description="Polar residues" evidence="12">
    <location>
        <begin position="329"/>
        <end position="341"/>
    </location>
</feature>
<evidence type="ECO:0000256" key="12">
    <source>
        <dbReference type="SAM" id="MobiDB-lite"/>
    </source>
</evidence>
<name>A0ABN7TDX9_OIKDI</name>
<sequence length="411" mass="44545">MSIDELWTTILKQSSPSTAGSTSKTVVFLGDSLCGKRTLLSKFCGQDGEIYRGHGLGFDYIPVKNKDDDELGQLSIYSIDAAAPLRAQVKAALPNKEALEDSIIVIAVDLSKPWLVLECLSNWIKEVKEHKDKWLELSGSDRNDMADNFQKKWLKAGQLEELPESALSDNLGVEIIVVGLKSDALQGVLNDEGLTEKHADLLQYQLRKKCLEIGASLIYASVKEPRTVETLKAYVLKRLYDVESDILQPRGVSREALFIPIGWESEKRVNLLMEGAGLPEDIPAPQQKTYNFEQEIEPEDEQKSLHRVAEILEQAASKNPTAAAAMTKSRLNSSASASPGNPQLPRPSGASLNASISGSPGGKLGAMPSPGSGQHSERMLADFFNQLLLKKGPTGAANSPKPGTPGASAKK</sequence>
<keyword evidence="6 11" id="KW-0547">Nucleotide-binding</keyword>
<evidence type="ECO:0000313" key="13">
    <source>
        <dbReference type="EMBL" id="CAG5113788.1"/>
    </source>
</evidence>
<dbReference type="InterPro" id="IPR022780">
    <property type="entry name" value="Dynein_light_int_chain"/>
</dbReference>
<dbReference type="InterPro" id="IPR008467">
    <property type="entry name" value="Dynein1_light_intermed_chain"/>
</dbReference>
<comment type="subunit">
    <text evidence="11">Homodimer. The cytoplasmic dynein 1 complex consists of two catalytic heavy chains (HCs) and a number of non-catalytic subunits presented by intermediate chains (ICs).</text>
</comment>
<dbReference type="Pfam" id="PF05783">
    <property type="entry name" value="DLIC"/>
    <property type="match status" value="2"/>
</dbReference>
<dbReference type="InterPro" id="IPR027417">
    <property type="entry name" value="P-loop_NTPase"/>
</dbReference>
<keyword evidence="14" id="KW-1185">Reference proteome</keyword>
<comment type="function">
    <text evidence="11">Acts as one of several non-catalytic accessory components of the cytoplasmic dynein 1 complex that are thought to be involved in linking dynein to cargos and to adapter proteins that regulate dynein function. Cytoplasmic dynein 1 acts as a motor for the intracellular retrograde motility of vesicles and organelles along microtubules. May play a role in binding dynein to membranous organelles or chromosomes.</text>
</comment>
<feature type="region of interest" description="Disordered" evidence="12">
    <location>
        <begin position="315"/>
        <end position="411"/>
    </location>
</feature>
<reference evidence="13 14" key="1">
    <citation type="submission" date="2021-04" db="EMBL/GenBank/DDBJ databases">
        <authorList>
            <person name="Bliznina A."/>
        </authorList>
    </citation>
    <scope>NUCLEOTIDE SEQUENCE [LARGE SCALE GENOMIC DNA]</scope>
</reference>
<accession>A0ABN7TDX9</accession>
<keyword evidence="5 11" id="KW-0493">Microtubule</keyword>
<evidence type="ECO:0000256" key="1">
    <source>
        <dbReference type="ARBA" id="ARBA00004245"/>
    </source>
</evidence>
<evidence type="ECO:0000256" key="2">
    <source>
        <dbReference type="ARBA" id="ARBA00006831"/>
    </source>
</evidence>
<keyword evidence="8 11" id="KW-0243">Dynein</keyword>
<evidence type="ECO:0000256" key="9">
    <source>
        <dbReference type="ARBA" id="ARBA00023175"/>
    </source>
</evidence>
<dbReference type="PANTHER" id="PTHR12688:SF0">
    <property type="entry name" value="DYNEIN LIGHT INTERMEDIATE CHAIN"/>
    <property type="match status" value="1"/>
</dbReference>
<comment type="similarity">
    <text evidence="2 11">Belongs to the dynein light intermediate chain family.</text>
</comment>
<evidence type="ECO:0000256" key="8">
    <source>
        <dbReference type="ARBA" id="ARBA00023017"/>
    </source>
</evidence>
<evidence type="ECO:0000313" key="14">
    <source>
        <dbReference type="Proteomes" id="UP001158576"/>
    </source>
</evidence>
<evidence type="ECO:0000256" key="5">
    <source>
        <dbReference type="ARBA" id="ARBA00022701"/>
    </source>
</evidence>
<dbReference type="SUPFAM" id="SSF52540">
    <property type="entry name" value="P-loop containing nucleoside triphosphate hydrolases"/>
    <property type="match status" value="1"/>
</dbReference>
<gene>
    <name evidence="13" type="ORF">OKIOD_LOCUS16643</name>
</gene>
<proteinExistence type="inferred from homology"/>
<keyword evidence="4 11" id="KW-0963">Cytoplasm</keyword>
<evidence type="ECO:0000256" key="6">
    <source>
        <dbReference type="ARBA" id="ARBA00022741"/>
    </source>
</evidence>
<evidence type="ECO:0000256" key="7">
    <source>
        <dbReference type="ARBA" id="ARBA00022840"/>
    </source>
</evidence>
<comment type="subcellular location">
    <subcellularLocation>
        <location evidence="1 11">Cytoplasm</location>
        <location evidence="1 11">Cytoskeleton</location>
    </subcellularLocation>
</comment>
<evidence type="ECO:0000256" key="10">
    <source>
        <dbReference type="ARBA" id="ARBA00023212"/>
    </source>
</evidence>
<evidence type="ECO:0000256" key="11">
    <source>
        <dbReference type="RuleBase" id="RU366047"/>
    </source>
</evidence>
<dbReference type="Proteomes" id="UP001158576">
    <property type="component" value="Chromosome 2"/>
</dbReference>
<keyword evidence="3 11" id="KW-0813">Transport</keyword>
<keyword evidence="9 11" id="KW-0505">Motor protein</keyword>
<evidence type="ECO:0000256" key="4">
    <source>
        <dbReference type="ARBA" id="ARBA00022490"/>
    </source>
</evidence>
<keyword evidence="7 11" id="KW-0067">ATP-binding</keyword>
<dbReference type="PANTHER" id="PTHR12688">
    <property type="entry name" value="DYNEIN LIGHT INTERMEDIATE CHAIN"/>
    <property type="match status" value="1"/>
</dbReference>
<keyword evidence="10 11" id="KW-0206">Cytoskeleton</keyword>